<dbReference type="EMBL" id="MU005768">
    <property type="protein sequence ID" value="KAF2710860.1"/>
    <property type="molecule type" value="Genomic_DNA"/>
</dbReference>
<evidence type="ECO:0000313" key="2">
    <source>
        <dbReference type="Proteomes" id="UP000799428"/>
    </source>
</evidence>
<dbReference type="AlphaFoldDB" id="A0A6G1KDK8"/>
<dbReference type="Proteomes" id="UP000799428">
    <property type="component" value="Unassembled WGS sequence"/>
</dbReference>
<gene>
    <name evidence="1" type="ORF">K504DRAFT_500807</name>
</gene>
<proteinExistence type="predicted"/>
<organism evidence="1 2">
    <name type="scientific">Pleomassaria siparia CBS 279.74</name>
    <dbReference type="NCBI Taxonomy" id="1314801"/>
    <lineage>
        <taxon>Eukaryota</taxon>
        <taxon>Fungi</taxon>
        <taxon>Dikarya</taxon>
        <taxon>Ascomycota</taxon>
        <taxon>Pezizomycotina</taxon>
        <taxon>Dothideomycetes</taxon>
        <taxon>Pleosporomycetidae</taxon>
        <taxon>Pleosporales</taxon>
        <taxon>Pleomassariaceae</taxon>
        <taxon>Pleomassaria</taxon>
    </lineage>
</organism>
<keyword evidence="2" id="KW-1185">Reference proteome</keyword>
<evidence type="ECO:0000313" key="1">
    <source>
        <dbReference type="EMBL" id="KAF2710860.1"/>
    </source>
</evidence>
<accession>A0A6G1KDK8</accession>
<reference evidence="1" key="1">
    <citation type="journal article" date="2020" name="Stud. Mycol.">
        <title>101 Dothideomycetes genomes: a test case for predicting lifestyles and emergence of pathogens.</title>
        <authorList>
            <person name="Haridas S."/>
            <person name="Albert R."/>
            <person name="Binder M."/>
            <person name="Bloem J."/>
            <person name="Labutti K."/>
            <person name="Salamov A."/>
            <person name="Andreopoulos B."/>
            <person name="Baker S."/>
            <person name="Barry K."/>
            <person name="Bills G."/>
            <person name="Bluhm B."/>
            <person name="Cannon C."/>
            <person name="Castanera R."/>
            <person name="Culley D."/>
            <person name="Daum C."/>
            <person name="Ezra D."/>
            <person name="Gonzalez J."/>
            <person name="Henrissat B."/>
            <person name="Kuo A."/>
            <person name="Liang C."/>
            <person name="Lipzen A."/>
            <person name="Lutzoni F."/>
            <person name="Magnuson J."/>
            <person name="Mondo S."/>
            <person name="Nolan M."/>
            <person name="Ohm R."/>
            <person name="Pangilinan J."/>
            <person name="Park H.-J."/>
            <person name="Ramirez L."/>
            <person name="Alfaro M."/>
            <person name="Sun H."/>
            <person name="Tritt A."/>
            <person name="Yoshinaga Y."/>
            <person name="Zwiers L.-H."/>
            <person name="Turgeon B."/>
            <person name="Goodwin S."/>
            <person name="Spatafora J."/>
            <person name="Crous P."/>
            <person name="Grigoriev I."/>
        </authorList>
    </citation>
    <scope>NUCLEOTIDE SEQUENCE</scope>
    <source>
        <strain evidence="1">CBS 279.74</strain>
    </source>
</reference>
<dbReference type="OrthoDB" id="5428863at2759"/>
<protein>
    <submittedName>
        <fullName evidence="1">Uncharacterized protein</fullName>
    </submittedName>
</protein>
<sequence>MANIYRDAYFTIVAADGTDAQSGIPGMSRHSSRTSIPPLLHFNAFSLTANFASLNSTERLPSTSNFAAVIHGCVISRFRFRFKHPHAPGMEFRYPLPIAKLASEQPKPDLQSIHLRFNSMVCNFTFREEELGSPFPQGSLYTAKEVWAGFMHDMQTPALEENLDLLACEVVVIISTGFVNINRERLVEKGELNRVEDVVPEVAHFSQIIDAGDVYHFYNVMWLAWEDEIAYRRGIGRVWKPVWNQQELKPMEINHSRLTYWADKYLERNSLRILISNLAATHKPSLAMYNSPTPCSPD</sequence>
<name>A0A6G1KDK8_9PLEO</name>